<dbReference type="InterPro" id="IPR035242">
    <property type="entry name" value="DUF5329"/>
</dbReference>
<dbReference type="Pfam" id="PF17263">
    <property type="entry name" value="DUF5329"/>
    <property type="match status" value="1"/>
</dbReference>
<protein>
    <submittedName>
        <fullName evidence="2">DUF5329 domain-containing protein</fullName>
    </submittedName>
</protein>
<name>A0ABS7TH21_9GAMM</name>
<keyword evidence="3" id="KW-1185">Reference proteome</keyword>
<accession>A0ABS7TH21</accession>
<comment type="caution">
    <text evidence="2">The sequence shown here is derived from an EMBL/GenBank/DDBJ whole genome shotgun (WGS) entry which is preliminary data.</text>
</comment>
<evidence type="ECO:0000313" key="2">
    <source>
        <dbReference type="EMBL" id="MBZ4187147.1"/>
    </source>
</evidence>
<feature type="signal peptide" evidence="1">
    <location>
        <begin position="1"/>
        <end position="19"/>
    </location>
</feature>
<dbReference type="Proteomes" id="UP001430290">
    <property type="component" value="Unassembled WGS sequence"/>
</dbReference>
<proteinExistence type="predicted"/>
<organism evidence="2 3">
    <name type="scientific">Thermomonas beijingensis</name>
    <dbReference type="NCBI Taxonomy" id="2872701"/>
    <lineage>
        <taxon>Bacteria</taxon>
        <taxon>Pseudomonadati</taxon>
        <taxon>Pseudomonadota</taxon>
        <taxon>Gammaproteobacteria</taxon>
        <taxon>Lysobacterales</taxon>
        <taxon>Lysobacteraceae</taxon>
        <taxon>Thermomonas</taxon>
    </lineage>
</organism>
<gene>
    <name evidence="2" type="ORF">K7B09_12530</name>
</gene>
<sequence>MKIKALLVASALLPLSALAQTPTSEIGQLFKALETSGCEFNRNGSWYNAQQASEHLHRKYDYLLKKGLVKSTESFIDLGASKSSMSGKAYLVRCGKAPAVESRSWFLAKLGQIRQASGRR</sequence>
<evidence type="ECO:0000256" key="1">
    <source>
        <dbReference type="SAM" id="SignalP"/>
    </source>
</evidence>
<reference evidence="2" key="1">
    <citation type="submission" date="2021-09" db="EMBL/GenBank/DDBJ databases">
        <authorList>
            <person name="Wu T."/>
            <person name="Guo S.Z."/>
        </authorList>
    </citation>
    <scope>NUCLEOTIDE SEQUENCE</scope>
    <source>
        <strain evidence="2">RSS-23</strain>
    </source>
</reference>
<evidence type="ECO:0000313" key="3">
    <source>
        <dbReference type="Proteomes" id="UP001430290"/>
    </source>
</evidence>
<feature type="chain" id="PRO_5045444697" evidence="1">
    <location>
        <begin position="20"/>
        <end position="120"/>
    </location>
</feature>
<dbReference type="RefSeq" id="WP_223629817.1">
    <property type="nucleotide sequence ID" value="NZ_JAIQDJ010000014.1"/>
</dbReference>
<keyword evidence="1" id="KW-0732">Signal</keyword>
<dbReference type="EMBL" id="JAIQDJ010000014">
    <property type="protein sequence ID" value="MBZ4187147.1"/>
    <property type="molecule type" value="Genomic_DNA"/>
</dbReference>